<keyword evidence="2" id="KW-1185">Reference proteome</keyword>
<evidence type="ECO:0000313" key="2">
    <source>
        <dbReference type="Proteomes" id="UP000521943"/>
    </source>
</evidence>
<feature type="non-terminal residue" evidence="1">
    <location>
        <position position="1"/>
    </location>
</feature>
<evidence type="ECO:0008006" key="3">
    <source>
        <dbReference type="Google" id="ProtNLM"/>
    </source>
</evidence>
<dbReference type="Gene3D" id="3.40.50.300">
    <property type="entry name" value="P-loop containing nucleotide triphosphate hydrolases"/>
    <property type="match status" value="1"/>
</dbReference>
<reference evidence="1 2" key="1">
    <citation type="submission" date="2020-07" db="EMBL/GenBank/DDBJ databases">
        <title>Comparative genomics of pyrophilous fungi reveals a link between fire events and developmental genes.</title>
        <authorList>
            <consortium name="DOE Joint Genome Institute"/>
            <person name="Steindorff A.S."/>
            <person name="Carver A."/>
            <person name="Calhoun S."/>
            <person name="Stillman K."/>
            <person name="Liu H."/>
            <person name="Lipzen A."/>
            <person name="Pangilinan J."/>
            <person name="Labutti K."/>
            <person name="Bruns T.D."/>
            <person name="Grigoriev I.V."/>
        </authorList>
    </citation>
    <scope>NUCLEOTIDE SEQUENCE [LARGE SCALE GENOMIC DNA]</scope>
    <source>
        <strain evidence="1 2">CBS 144469</strain>
    </source>
</reference>
<comment type="caution">
    <text evidence="1">The sequence shown here is derived from an EMBL/GenBank/DDBJ whole genome shotgun (WGS) entry which is preliminary data.</text>
</comment>
<proteinExistence type="predicted"/>
<dbReference type="Proteomes" id="UP000521943">
    <property type="component" value="Unassembled WGS sequence"/>
</dbReference>
<name>A0A8H6H8L8_9AGAR</name>
<gene>
    <name evidence="1" type="ORF">DFP72DRAFT_761254</name>
</gene>
<organism evidence="1 2">
    <name type="scientific">Ephemerocybe angulata</name>
    <dbReference type="NCBI Taxonomy" id="980116"/>
    <lineage>
        <taxon>Eukaryota</taxon>
        <taxon>Fungi</taxon>
        <taxon>Dikarya</taxon>
        <taxon>Basidiomycota</taxon>
        <taxon>Agaricomycotina</taxon>
        <taxon>Agaricomycetes</taxon>
        <taxon>Agaricomycetidae</taxon>
        <taxon>Agaricales</taxon>
        <taxon>Agaricineae</taxon>
        <taxon>Psathyrellaceae</taxon>
        <taxon>Ephemerocybe</taxon>
    </lineage>
</organism>
<feature type="non-terminal residue" evidence="1">
    <location>
        <position position="86"/>
    </location>
</feature>
<dbReference type="OrthoDB" id="432234at2759"/>
<evidence type="ECO:0000313" key="1">
    <source>
        <dbReference type="EMBL" id="KAF6741353.1"/>
    </source>
</evidence>
<sequence length="86" mass="9330">LNTRQSIAYHIISNHFIERFVLKNPDTKPLIMLMTGPGGTGKTYTVNAVSEVLKAYRHGHAIRYLAPTGSAAALINGMTIHKGLGI</sequence>
<dbReference type="InterPro" id="IPR027417">
    <property type="entry name" value="P-loop_NTPase"/>
</dbReference>
<dbReference type="Pfam" id="PF13245">
    <property type="entry name" value="AAA_19"/>
    <property type="match status" value="1"/>
</dbReference>
<dbReference type="SUPFAM" id="SSF52540">
    <property type="entry name" value="P-loop containing nucleoside triphosphate hydrolases"/>
    <property type="match status" value="1"/>
</dbReference>
<dbReference type="AlphaFoldDB" id="A0A8H6H8L8"/>
<dbReference type="EMBL" id="JACGCI010000262">
    <property type="protein sequence ID" value="KAF6741353.1"/>
    <property type="molecule type" value="Genomic_DNA"/>
</dbReference>
<protein>
    <recommendedName>
        <fullName evidence="3">ATP-dependent DNA helicase</fullName>
    </recommendedName>
</protein>
<accession>A0A8H6H8L8</accession>